<reference evidence="2" key="1">
    <citation type="submission" date="2022-08" db="EMBL/GenBank/DDBJ databases">
        <title>Novel sulfate-reducing endosymbionts in the free-living metamonad Anaeramoeba.</title>
        <authorList>
            <person name="Jerlstrom-Hultqvist J."/>
            <person name="Cepicka I."/>
            <person name="Gallot-Lavallee L."/>
            <person name="Salas-Leiva D."/>
            <person name="Curtis B.A."/>
            <person name="Zahonova K."/>
            <person name="Pipaliya S."/>
            <person name="Dacks J."/>
            <person name="Roger A.J."/>
        </authorList>
    </citation>
    <scope>NUCLEOTIDE SEQUENCE</scope>
    <source>
        <strain evidence="2">Schooner1</strain>
    </source>
</reference>
<sequence>MSSSINSKSEGEPNEENKQSFSTSLSSEQNSGTEKLDHQPRSKDTFSSNNSDHSNSTNSENNISTQSNSNSDKNDPNLIKVESFSSEEALFISELNSNKSNSDQSNSDKSNSNTIGSDKPNSETNNSDKSNSDQSDNGKENFSSEEANSMSESISDKSNSDTSNSDQSDNGNENFSSEEANSMPESNSDKSKSDTSNSDKSNSEKSDNEKERFTSDETTSEDEDLSQLSREELRERLKQKRKKLKAYSNKIQSTKIEIQKKQTKIGSIIRKIDKKKKNILDQKLISKNEIKFESISNNPNSAYFSRGGFSQLFKRFSKQDKNYLVFENFFFTNFYDRWGHLDRDEIISASSGILSKLYSKFEKAWQCALNLANLGGINETVKLAISSLDQGRGSELIEAKLTMNQSKILFDETAKGKTLIYSARWGSHLKLYLDINNLKALYLVDTKRKQLVTLIPNSLNTRRTLAFCFLIFNFSHGKSLLIGKNPKVQYIEKQNLKTNVFIKLDKMPKEYLKYCESYYNLLQNSKKTKTKNMKKIKLNIQKMVKYSTLKSNLKKYWENKLVTFPVALCVKRHFPFAPGWLKIDVDGVSFGFGNGKKSKKFIVYNADFEINEFENDTRLFDLIGISLSEKKRLDKIKKNIETKNRKKKSSVVRENSATLQTKILKFPIAAESQKDRELIIIVSHLFYERKRLHLLDSGFNAALKEIHGLLEKYNVQIEESQSEDSQYSGVDELEKDSKKDSNDEKGISESESNSSSGDNKSNSESNSDNKSDNKSESISENKSESDSDFDSNSVFNKSESDFNSDNKSNSGTDSNGSKSTSKSDDNKSNSDSNSDNKSYNKSESISENKSENDSYFDDKSENKSNYSSESDFNSDNKSNSGSDSNGSKSTSKSDDNKSNNESNSDSKSEKDSSSGYNKSESDFNSDFNKSENDFNSDYNKSESGFNSDIKPNSDTESNGSNSESNDLDNNSSLEEQEQNEIKSNSNSNSNSKKNSFDDIFSNNSSDKDENSPFQSEKNSNSSSSFHSYRKSENSSNYENNEPQDSKSDDKNSDSQDSEFNSDSSVF</sequence>
<feature type="region of interest" description="Disordered" evidence="1">
    <location>
        <begin position="1"/>
        <end position="81"/>
    </location>
</feature>
<feature type="compositionally biased region" description="Low complexity" evidence="1">
    <location>
        <begin position="96"/>
        <end position="113"/>
    </location>
</feature>
<protein>
    <submittedName>
        <fullName evidence="2">Microtubule-associated protein</fullName>
    </submittedName>
</protein>
<evidence type="ECO:0000313" key="3">
    <source>
        <dbReference type="Proteomes" id="UP001150062"/>
    </source>
</evidence>
<name>A0ABQ8YN28_9EUKA</name>
<feature type="compositionally biased region" description="Basic and acidic residues" evidence="1">
    <location>
        <begin position="9"/>
        <end position="18"/>
    </location>
</feature>
<feature type="compositionally biased region" description="Polar residues" evidence="1">
    <location>
        <begin position="19"/>
        <end position="33"/>
    </location>
</feature>
<evidence type="ECO:0000313" key="2">
    <source>
        <dbReference type="EMBL" id="KAJ6246007.1"/>
    </source>
</evidence>
<feature type="compositionally biased region" description="Polar residues" evidence="1">
    <location>
        <begin position="173"/>
        <end position="184"/>
    </location>
</feature>
<feature type="compositionally biased region" description="Polar residues" evidence="1">
    <location>
        <begin position="719"/>
        <end position="728"/>
    </location>
</feature>
<feature type="region of interest" description="Disordered" evidence="1">
    <location>
        <begin position="95"/>
        <end position="231"/>
    </location>
</feature>
<feature type="compositionally biased region" description="Basic and acidic residues" evidence="1">
    <location>
        <begin position="201"/>
        <end position="215"/>
    </location>
</feature>
<evidence type="ECO:0000256" key="1">
    <source>
        <dbReference type="SAM" id="MobiDB-lite"/>
    </source>
</evidence>
<feature type="compositionally biased region" description="Basic and acidic residues" evidence="1">
    <location>
        <begin position="735"/>
        <end position="748"/>
    </location>
</feature>
<feature type="region of interest" description="Disordered" evidence="1">
    <location>
        <begin position="719"/>
        <end position="1066"/>
    </location>
</feature>
<feature type="compositionally biased region" description="Basic and acidic residues" evidence="1">
    <location>
        <begin position="1043"/>
        <end position="1053"/>
    </location>
</feature>
<feature type="compositionally biased region" description="Low complexity" evidence="1">
    <location>
        <begin position="982"/>
        <end position="1004"/>
    </location>
</feature>
<feature type="compositionally biased region" description="Low complexity" evidence="1">
    <location>
        <begin position="160"/>
        <end position="172"/>
    </location>
</feature>
<feature type="compositionally biased region" description="Low complexity" evidence="1">
    <location>
        <begin position="125"/>
        <end position="135"/>
    </location>
</feature>
<feature type="compositionally biased region" description="Basic and acidic residues" evidence="1">
    <location>
        <begin position="838"/>
        <end position="862"/>
    </location>
</feature>
<dbReference type="EMBL" id="JAOAOG010000140">
    <property type="protein sequence ID" value="KAJ6246007.1"/>
    <property type="molecule type" value="Genomic_DNA"/>
</dbReference>
<feature type="compositionally biased region" description="Low complexity" evidence="1">
    <location>
        <begin position="47"/>
        <end position="71"/>
    </location>
</feature>
<feature type="compositionally biased region" description="Low complexity" evidence="1">
    <location>
        <begin position="863"/>
        <end position="890"/>
    </location>
</feature>
<comment type="caution">
    <text evidence="2">The sequence shown here is derived from an EMBL/GenBank/DDBJ whole genome shotgun (WGS) entry which is preliminary data.</text>
</comment>
<feature type="compositionally biased region" description="Low complexity" evidence="1">
    <location>
        <begin position="1011"/>
        <end position="1026"/>
    </location>
</feature>
<feature type="compositionally biased region" description="Low complexity" evidence="1">
    <location>
        <begin position="749"/>
        <end position="766"/>
    </location>
</feature>
<organism evidence="2 3">
    <name type="scientific">Anaeramoeba flamelloides</name>
    <dbReference type="NCBI Taxonomy" id="1746091"/>
    <lineage>
        <taxon>Eukaryota</taxon>
        <taxon>Metamonada</taxon>
        <taxon>Anaeramoebidae</taxon>
        <taxon>Anaeramoeba</taxon>
    </lineage>
</organism>
<feature type="compositionally biased region" description="Basic and acidic residues" evidence="1">
    <location>
        <begin position="34"/>
        <end position="44"/>
    </location>
</feature>
<feature type="compositionally biased region" description="Basic and acidic residues" evidence="1">
    <location>
        <begin position="767"/>
        <end position="785"/>
    </location>
</feature>
<gene>
    <name evidence="2" type="ORF">M0813_19767</name>
</gene>
<accession>A0ABQ8YN28</accession>
<feature type="compositionally biased region" description="Polar residues" evidence="1">
    <location>
        <begin position="916"/>
        <end position="950"/>
    </location>
</feature>
<feature type="compositionally biased region" description="Low complexity" evidence="1">
    <location>
        <begin position="790"/>
        <end position="820"/>
    </location>
</feature>
<feature type="compositionally biased region" description="Basic and acidic residues" evidence="1">
    <location>
        <begin position="891"/>
        <end position="912"/>
    </location>
</feature>
<dbReference type="Proteomes" id="UP001150062">
    <property type="component" value="Unassembled WGS sequence"/>
</dbReference>
<feature type="compositionally biased region" description="Low complexity" evidence="1">
    <location>
        <begin position="952"/>
        <end position="973"/>
    </location>
</feature>
<proteinExistence type="predicted"/>
<keyword evidence="3" id="KW-1185">Reference proteome</keyword>